<evidence type="ECO:0000256" key="5">
    <source>
        <dbReference type="SAM" id="MobiDB-lite"/>
    </source>
</evidence>
<gene>
    <name evidence="7" type="ORF">LLW17_13920</name>
</gene>
<comment type="catalytic activity">
    <reaction evidence="1 4">
        <text>[protein]-peptidylproline (omega=180) = [protein]-peptidylproline (omega=0)</text>
        <dbReference type="Rhea" id="RHEA:16237"/>
        <dbReference type="Rhea" id="RHEA-COMP:10747"/>
        <dbReference type="Rhea" id="RHEA-COMP:10748"/>
        <dbReference type="ChEBI" id="CHEBI:83833"/>
        <dbReference type="ChEBI" id="CHEBI:83834"/>
        <dbReference type="EC" id="5.2.1.8"/>
    </reaction>
</comment>
<protein>
    <recommendedName>
        <fullName evidence="2 4">peptidylprolyl isomerase</fullName>
        <ecNumber evidence="2 4">5.2.1.8</ecNumber>
    </recommendedName>
</protein>
<evidence type="ECO:0000256" key="1">
    <source>
        <dbReference type="ARBA" id="ARBA00000971"/>
    </source>
</evidence>
<dbReference type="InterPro" id="IPR001179">
    <property type="entry name" value="PPIase_FKBP_dom"/>
</dbReference>
<dbReference type="EMBL" id="JAJGMW010000019">
    <property type="protein sequence ID" value="MCC4213826.1"/>
    <property type="molecule type" value="Genomic_DNA"/>
</dbReference>
<evidence type="ECO:0000313" key="8">
    <source>
        <dbReference type="Proteomes" id="UP001197770"/>
    </source>
</evidence>
<evidence type="ECO:0000256" key="3">
    <source>
        <dbReference type="ARBA" id="ARBA00023110"/>
    </source>
</evidence>
<evidence type="ECO:0000313" key="7">
    <source>
        <dbReference type="EMBL" id="MCC4213826.1"/>
    </source>
</evidence>
<evidence type="ECO:0000256" key="4">
    <source>
        <dbReference type="PROSITE-ProRule" id="PRU00277"/>
    </source>
</evidence>
<dbReference type="PROSITE" id="PS51257">
    <property type="entry name" value="PROKAR_LIPOPROTEIN"/>
    <property type="match status" value="1"/>
</dbReference>
<keyword evidence="4" id="KW-0413">Isomerase</keyword>
<feature type="domain" description="PPIase FKBP-type" evidence="6">
    <location>
        <begin position="119"/>
        <end position="231"/>
    </location>
</feature>
<evidence type="ECO:0000259" key="6">
    <source>
        <dbReference type="PROSITE" id="PS50059"/>
    </source>
</evidence>
<name>A0ABS8GXK1_9FLAO</name>
<keyword evidence="3 4" id="KW-0697">Rotamase</keyword>
<comment type="caution">
    <text evidence="7">The sequence shown here is derived from an EMBL/GenBank/DDBJ whole genome shotgun (WGS) entry which is preliminary data.</text>
</comment>
<sequence>MMKNTVFAALGLLLIVSCNKDDDGGVSIQPPREFDEVALESNEIFKEYLETHFYNYEDFQTNPADFNNRIIFDTIAGANADKIPLSEQVITKIITRGGVEHELHILVAREGSGEKPHFSDSTYVNYSGNVPYESRFDFSATPVWFDLGSAAPAAELYVQNPNALDGFANALPEFGCATSISEDTDGTLIYSDDYGIGAVFIPTGLAYYNSGSARIGAYDNLIFTFDLISFRQTDHDGDGIPSYLEDINANNYVNDLGDDTDGDRVPNYLDSDDDGDGILTRDEIDFDENGNAIRPFRDSNSDGTPDYLDPDN</sequence>
<organism evidence="7 8">
    <name type="scientific">Leeuwenhoekiella parthenopeia</name>
    <dbReference type="NCBI Taxonomy" id="2890320"/>
    <lineage>
        <taxon>Bacteria</taxon>
        <taxon>Pseudomonadati</taxon>
        <taxon>Bacteroidota</taxon>
        <taxon>Flavobacteriia</taxon>
        <taxon>Flavobacteriales</taxon>
        <taxon>Flavobacteriaceae</taxon>
        <taxon>Leeuwenhoekiella</taxon>
    </lineage>
</organism>
<keyword evidence="8" id="KW-1185">Reference proteome</keyword>
<dbReference type="InterPro" id="IPR046357">
    <property type="entry name" value="PPIase_dom_sf"/>
</dbReference>
<evidence type="ECO:0000256" key="2">
    <source>
        <dbReference type="ARBA" id="ARBA00013194"/>
    </source>
</evidence>
<reference evidence="7 8" key="1">
    <citation type="submission" date="2021-11" db="EMBL/GenBank/DDBJ databases">
        <title>Seasonal and diel survey of microbial diversity of the Tyrrhenian coast.</title>
        <authorList>
            <person name="Gattoni G."/>
            <person name="Corral P."/>
        </authorList>
    </citation>
    <scope>NUCLEOTIDE SEQUENCE [LARGE SCALE GENOMIC DNA]</scope>
    <source>
        <strain evidence="7 8">Mr9</strain>
    </source>
</reference>
<feature type="region of interest" description="Disordered" evidence="5">
    <location>
        <begin position="257"/>
        <end position="312"/>
    </location>
</feature>
<accession>A0ABS8GXK1</accession>
<dbReference type="PROSITE" id="PS50059">
    <property type="entry name" value="FKBP_PPIASE"/>
    <property type="match status" value="1"/>
</dbReference>
<proteinExistence type="predicted"/>
<dbReference type="Proteomes" id="UP001197770">
    <property type="component" value="Unassembled WGS sequence"/>
</dbReference>
<dbReference type="EC" id="5.2.1.8" evidence="2 4"/>
<dbReference type="Gene3D" id="3.10.50.40">
    <property type="match status" value="1"/>
</dbReference>